<evidence type="ECO:0000313" key="3">
    <source>
        <dbReference type="Proteomes" id="UP000229498"/>
    </source>
</evidence>
<dbReference type="PANTHER" id="PTHR33498:SF1">
    <property type="entry name" value="TRANSPOSASE FOR INSERTION SEQUENCE ELEMENT IS1557"/>
    <property type="match status" value="1"/>
</dbReference>
<dbReference type="InterPro" id="IPR002560">
    <property type="entry name" value="Transposase_DDE"/>
</dbReference>
<organism evidence="2 3">
    <name type="scientific">Minwuia thermotolerans</name>
    <dbReference type="NCBI Taxonomy" id="2056226"/>
    <lineage>
        <taxon>Bacteria</taxon>
        <taxon>Pseudomonadati</taxon>
        <taxon>Pseudomonadota</taxon>
        <taxon>Alphaproteobacteria</taxon>
        <taxon>Minwuiales</taxon>
        <taxon>Minwuiaceae</taxon>
        <taxon>Minwuia</taxon>
    </lineage>
</organism>
<gene>
    <name evidence="2" type="ORF">CVT23_03360</name>
</gene>
<comment type="caution">
    <text evidence="2">The sequence shown here is derived from an EMBL/GenBank/DDBJ whole genome shotgun (WGS) entry which is preliminary data.</text>
</comment>
<accession>A0A2M9G5W5</accession>
<feature type="non-terminal residue" evidence="2">
    <location>
        <position position="1"/>
    </location>
</feature>
<dbReference type="EMBL" id="PHIG01000009">
    <property type="protein sequence ID" value="PJK31101.1"/>
    <property type="molecule type" value="Genomic_DNA"/>
</dbReference>
<dbReference type="Proteomes" id="UP000229498">
    <property type="component" value="Unassembled WGS sequence"/>
</dbReference>
<feature type="domain" description="Transposase IS204/IS1001/IS1096/IS1165 DDE" evidence="1">
    <location>
        <begin position="1"/>
        <end position="110"/>
    </location>
</feature>
<evidence type="ECO:0000313" key="2">
    <source>
        <dbReference type="EMBL" id="PJK31101.1"/>
    </source>
</evidence>
<dbReference type="Pfam" id="PF01610">
    <property type="entry name" value="DDE_Tnp_ISL3"/>
    <property type="match status" value="1"/>
</dbReference>
<reference evidence="2 3" key="1">
    <citation type="submission" date="2017-11" db="EMBL/GenBank/DDBJ databases">
        <title>Draft genome sequence of Rhizobiales bacterium SY3-13.</title>
        <authorList>
            <person name="Sun C."/>
        </authorList>
    </citation>
    <scope>NUCLEOTIDE SEQUENCE [LARGE SCALE GENOMIC DNA]</scope>
    <source>
        <strain evidence="2 3">SY3-13</strain>
    </source>
</reference>
<protein>
    <submittedName>
        <fullName evidence="2">Transposase</fullName>
    </submittedName>
</protein>
<dbReference type="InterPro" id="IPR047951">
    <property type="entry name" value="Transpos_ISL3"/>
</dbReference>
<keyword evidence="3" id="KW-1185">Reference proteome</keyword>
<name>A0A2M9G5W5_9PROT</name>
<dbReference type="PANTHER" id="PTHR33498">
    <property type="entry name" value="TRANSPOSASE FOR INSERTION SEQUENCE ELEMENT IS1557"/>
    <property type="match status" value="1"/>
</dbReference>
<evidence type="ECO:0000259" key="1">
    <source>
        <dbReference type="Pfam" id="PF01610"/>
    </source>
</evidence>
<dbReference type="AlphaFoldDB" id="A0A2M9G5W5"/>
<sequence length="170" mass="18794">TILYDLEGRRVLGLLADRDATSVEAWLSAHTGITVIARDRGGIYARAATKALPDAVQVADRWHLMANASAAFLEAVRRSMKPLREALGVGTVDPKLLTSVEHRQLDGAKRRDAENATVLTLAEAGISLREIRRRTGLSRGTVRRIVRGEREDVFQPRRSTLAPYVWIGVE</sequence>
<dbReference type="RefSeq" id="WP_133120278.1">
    <property type="nucleotide sequence ID" value="NZ_PHIG01000009.1"/>
</dbReference>
<proteinExistence type="predicted"/>